<keyword evidence="3" id="KW-1185">Reference proteome</keyword>
<protein>
    <submittedName>
        <fullName evidence="2">Uncharacterized protein</fullName>
    </submittedName>
</protein>
<accession>A0AAD9L3S8</accession>
<sequence>MTFIQIFLLISPTTAINNNGVKALPCVTPTFTLDSPYTPGSHSSLLFESPPPI</sequence>
<organism evidence="2 3">
    <name type="scientific">Ridgeia piscesae</name>
    <name type="common">Tubeworm</name>
    <dbReference type="NCBI Taxonomy" id="27915"/>
    <lineage>
        <taxon>Eukaryota</taxon>
        <taxon>Metazoa</taxon>
        <taxon>Spiralia</taxon>
        <taxon>Lophotrochozoa</taxon>
        <taxon>Annelida</taxon>
        <taxon>Polychaeta</taxon>
        <taxon>Sedentaria</taxon>
        <taxon>Canalipalpata</taxon>
        <taxon>Sabellida</taxon>
        <taxon>Siboglinidae</taxon>
        <taxon>Ridgeia</taxon>
    </lineage>
</organism>
<reference evidence="2" key="1">
    <citation type="journal article" date="2023" name="Mol. Biol. Evol.">
        <title>Third-Generation Sequencing Reveals the Adaptive Role of the Epigenome in Three Deep-Sea Polychaetes.</title>
        <authorList>
            <person name="Perez M."/>
            <person name="Aroh O."/>
            <person name="Sun Y."/>
            <person name="Lan Y."/>
            <person name="Juniper S.K."/>
            <person name="Young C.R."/>
            <person name="Angers B."/>
            <person name="Qian P.Y."/>
        </authorList>
    </citation>
    <scope>NUCLEOTIDE SEQUENCE</scope>
    <source>
        <strain evidence="2">R07B-5</strain>
    </source>
</reference>
<proteinExistence type="predicted"/>
<comment type="caution">
    <text evidence="2">The sequence shown here is derived from an EMBL/GenBank/DDBJ whole genome shotgun (WGS) entry which is preliminary data.</text>
</comment>
<keyword evidence="1" id="KW-0732">Signal</keyword>
<name>A0AAD9L3S8_RIDPI</name>
<evidence type="ECO:0000256" key="1">
    <source>
        <dbReference type="SAM" id="SignalP"/>
    </source>
</evidence>
<evidence type="ECO:0000313" key="2">
    <source>
        <dbReference type="EMBL" id="KAK2182300.1"/>
    </source>
</evidence>
<dbReference type="EMBL" id="JAODUO010000359">
    <property type="protein sequence ID" value="KAK2182300.1"/>
    <property type="molecule type" value="Genomic_DNA"/>
</dbReference>
<dbReference type="AlphaFoldDB" id="A0AAD9L3S8"/>
<dbReference type="Proteomes" id="UP001209878">
    <property type="component" value="Unassembled WGS sequence"/>
</dbReference>
<feature type="signal peptide" evidence="1">
    <location>
        <begin position="1"/>
        <end position="15"/>
    </location>
</feature>
<gene>
    <name evidence="2" type="ORF">NP493_360g01014</name>
</gene>
<evidence type="ECO:0000313" key="3">
    <source>
        <dbReference type="Proteomes" id="UP001209878"/>
    </source>
</evidence>
<feature type="chain" id="PRO_5041990934" evidence="1">
    <location>
        <begin position="16"/>
        <end position="53"/>
    </location>
</feature>